<dbReference type="RefSeq" id="WP_013260075.1">
    <property type="nucleotide sequence ID" value="NC_014365.1"/>
</dbReference>
<protein>
    <submittedName>
        <fullName evidence="1">Uncharacterized protein</fullName>
    </submittedName>
</protein>
<dbReference type="STRING" id="644282.Deba_3286"/>
<dbReference type="KEGG" id="dbr:Deba_3286"/>
<gene>
    <name evidence="1" type="ordered locus">Deba_3286</name>
</gene>
<proteinExistence type="predicted"/>
<organism evidence="1 2">
    <name type="scientific">Desulfarculus baarsii (strain ATCC 33931 / DSM 2075 / LMG 7858 / VKM B-1802 / 2st14)</name>
    <dbReference type="NCBI Taxonomy" id="644282"/>
    <lineage>
        <taxon>Bacteria</taxon>
        <taxon>Pseudomonadati</taxon>
        <taxon>Thermodesulfobacteriota</taxon>
        <taxon>Desulfarculia</taxon>
        <taxon>Desulfarculales</taxon>
        <taxon>Desulfarculaceae</taxon>
        <taxon>Desulfarculus</taxon>
    </lineage>
</organism>
<reference evidence="1 2" key="1">
    <citation type="journal article" date="2010" name="Stand. Genomic Sci.">
        <title>Complete genome sequence of Desulfarculus baarsii type strain (2st14).</title>
        <authorList>
            <person name="Sun H."/>
            <person name="Spring S."/>
            <person name="Lapidus A."/>
            <person name="Davenport K."/>
            <person name="Del Rio T.G."/>
            <person name="Tice H."/>
            <person name="Nolan M."/>
            <person name="Copeland A."/>
            <person name="Cheng J.F."/>
            <person name="Lucas S."/>
            <person name="Tapia R."/>
            <person name="Goodwin L."/>
            <person name="Pitluck S."/>
            <person name="Ivanova N."/>
            <person name="Pagani I."/>
            <person name="Mavromatis K."/>
            <person name="Ovchinnikova G."/>
            <person name="Pati A."/>
            <person name="Chen A."/>
            <person name="Palaniappan K."/>
            <person name="Hauser L."/>
            <person name="Chang Y.J."/>
            <person name="Jeffries C.D."/>
            <person name="Detter J.C."/>
            <person name="Han C."/>
            <person name="Rohde M."/>
            <person name="Brambilla E."/>
            <person name="Goker M."/>
            <person name="Woyke T."/>
            <person name="Bristow J."/>
            <person name="Eisen J.A."/>
            <person name="Markowitz V."/>
            <person name="Hugenholtz P."/>
            <person name="Kyrpides N.C."/>
            <person name="Klenk H.P."/>
            <person name="Land M."/>
        </authorList>
    </citation>
    <scope>NUCLEOTIDE SEQUENCE [LARGE SCALE GENOMIC DNA]</scope>
    <source>
        <strain evidence="2">ATCC 33931 / DSM 2075 / LMG 7858 / VKM B-1802 / 2st14</strain>
    </source>
</reference>
<dbReference type="Proteomes" id="UP000009047">
    <property type="component" value="Chromosome"/>
</dbReference>
<dbReference type="AlphaFoldDB" id="E1QM54"/>
<accession>E1QM54</accession>
<keyword evidence="2" id="KW-1185">Reference proteome</keyword>
<dbReference type="HOGENOM" id="CLU_1812651_0_0_7"/>
<dbReference type="EMBL" id="CP002085">
    <property type="protein sequence ID" value="ADK86639.1"/>
    <property type="molecule type" value="Genomic_DNA"/>
</dbReference>
<evidence type="ECO:0000313" key="1">
    <source>
        <dbReference type="EMBL" id="ADK86639.1"/>
    </source>
</evidence>
<sequence length="142" mass="15092">MTRSAIITDIVACLRAMGPAHGHSLAARQVLRGIHLASELSEKPALCLFNEKVQTADSTSQSAERTLVLRLWGAINAKGGDYGQLDALAASCLLALTDPTLNPHAARTSLGDIEFYEGGAGDPLGLFDMELRVCYETPLAIL</sequence>
<name>E1QM54_DESB2</name>
<evidence type="ECO:0000313" key="2">
    <source>
        <dbReference type="Proteomes" id="UP000009047"/>
    </source>
</evidence>